<dbReference type="InterPro" id="IPR038081">
    <property type="entry name" value="CalX-like_sf"/>
</dbReference>
<dbReference type="GO" id="GO:0007154">
    <property type="term" value="P:cell communication"/>
    <property type="evidence" value="ECO:0007669"/>
    <property type="project" value="InterPro"/>
</dbReference>
<keyword evidence="9" id="KW-1185">Reference proteome</keyword>
<dbReference type="Proteomes" id="UP000589620">
    <property type="component" value="Unassembled WGS sequence"/>
</dbReference>
<dbReference type="RefSeq" id="WP_179456727.1">
    <property type="nucleotide sequence ID" value="NZ_BAAAPX010000001.1"/>
</dbReference>
<gene>
    <name evidence="8" type="ORF">BJ963_002274</name>
</gene>
<feature type="transmembrane region" description="Helical" evidence="5">
    <location>
        <begin position="387"/>
        <end position="408"/>
    </location>
</feature>
<dbReference type="InterPro" id="IPR003644">
    <property type="entry name" value="Calx_beta"/>
</dbReference>
<proteinExistence type="predicted"/>
<sequence length="418" mass="40015">MSRPHARFRLASALTLAVFSGLGIAAASPALAAQSVAAQPAPSDALTPLVDCVQDAPLGAVAARTVVLGYRSTASAPVSVPAGSGANDLTSGAADRGQPSSFDPGEHHGVWLLTLDAAAEPALAWLLGATTTDFTSAPACTAATAVTISTPTRVTAGATVSVSATVTRMLLAAPGSGTVAFALDGGAPVVAAVSAGGVARADLPVSAAGAHTVTAAFQPEQGSGLLAAVGTAAFTATAPSAPLTVATDSVVAGSTSVLVTVARSSTVGDATVDVMTADGTARAGADYTAVATMVALADGQTSATVRVPLASRPAGSAAVTFFVLLQRASTAVTTASATVALPAVPAATPASAAGKTHADAAAAVSSVLPPDDPTAGPGATAATGQDLALLFGGILLTAGGILGVLGLVRAAGMREART</sequence>
<evidence type="ECO:0000256" key="4">
    <source>
        <dbReference type="SAM" id="MobiDB-lite"/>
    </source>
</evidence>
<dbReference type="GO" id="GO:0005975">
    <property type="term" value="P:carbohydrate metabolic process"/>
    <property type="evidence" value="ECO:0007669"/>
    <property type="project" value="UniProtKB-ARBA"/>
</dbReference>
<feature type="domain" description="Calx-beta" evidence="7">
    <location>
        <begin position="249"/>
        <end position="338"/>
    </location>
</feature>
<keyword evidence="5" id="KW-0472">Membrane</keyword>
<evidence type="ECO:0000256" key="5">
    <source>
        <dbReference type="SAM" id="Phobius"/>
    </source>
</evidence>
<feature type="chain" id="PRO_5038907561" description="Calx-beta domain-containing protein" evidence="6">
    <location>
        <begin position="33"/>
        <end position="418"/>
    </location>
</feature>
<name>A0A852T1G5_9MICO</name>
<evidence type="ECO:0000256" key="1">
    <source>
        <dbReference type="ARBA" id="ARBA00022729"/>
    </source>
</evidence>
<feature type="region of interest" description="Disordered" evidence="4">
    <location>
        <begin position="81"/>
        <end position="101"/>
    </location>
</feature>
<dbReference type="EMBL" id="JACCBJ010000001">
    <property type="protein sequence ID" value="NYD74755.1"/>
    <property type="molecule type" value="Genomic_DNA"/>
</dbReference>
<accession>A0A852T1G5</accession>
<keyword evidence="1 6" id="KW-0732">Signal</keyword>
<keyword evidence="5" id="KW-1133">Transmembrane helix</keyword>
<dbReference type="Pfam" id="PF03160">
    <property type="entry name" value="Calx-beta"/>
    <property type="match status" value="1"/>
</dbReference>
<organism evidence="8 9">
    <name type="scientific">Leifsonia soli</name>
    <dbReference type="NCBI Taxonomy" id="582665"/>
    <lineage>
        <taxon>Bacteria</taxon>
        <taxon>Bacillati</taxon>
        <taxon>Actinomycetota</taxon>
        <taxon>Actinomycetes</taxon>
        <taxon>Micrococcales</taxon>
        <taxon>Microbacteriaceae</taxon>
        <taxon>Leifsonia</taxon>
    </lineage>
</organism>
<comment type="caution">
    <text evidence="8">The sequence shown here is derived from an EMBL/GenBank/DDBJ whole genome shotgun (WGS) entry which is preliminary data.</text>
</comment>
<keyword evidence="5" id="KW-0812">Transmembrane</keyword>
<evidence type="ECO:0000313" key="9">
    <source>
        <dbReference type="Proteomes" id="UP000589620"/>
    </source>
</evidence>
<keyword evidence="3" id="KW-0106">Calcium</keyword>
<dbReference type="SUPFAM" id="SSF141072">
    <property type="entry name" value="CalX-like"/>
    <property type="match status" value="1"/>
</dbReference>
<reference evidence="8 9" key="1">
    <citation type="submission" date="2020-07" db="EMBL/GenBank/DDBJ databases">
        <title>Sequencing the genomes of 1000 actinobacteria strains.</title>
        <authorList>
            <person name="Klenk H.-P."/>
        </authorList>
    </citation>
    <scope>NUCLEOTIDE SEQUENCE [LARGE SCALE GENOMIC DNA]</scope>
    <source>
        <strain evidence="8 9">DSM 23871</strain>
    </source>
</reference>
<evidence type="ECO:0000259" key="7">
    <source>
        <dbReference type="Pfam" id="PF03160"/>
    </source>
</evidence>
<dbReference type="InterPro" id="IPR013783">
    <property type="entry name" value="Ig-like_fold"/>
</dbReference>
<dbReference type="Gene3D" id="2.60.40.2030">
    <property type="match status" value="1"/>
</dbReference>
<evidence type="ECO:0000256" key="3">
    <source>
        <dbReference type="ARBA" id="ARBA00022837"/>
    </source>
</evidence>
<dbReference type="Gene3D" id="2.60.40.10">
    <property type="entry name" value="Immunoglobulins"/>
    <property type="match status" value="1"/>
</dbReference>
<feature type="signal peptide" evidence="6">
    <location>
        <begin position="1"/>
        <end position="32"/>
    </location>
</feature>
<protein>
    <recommendedName>
        <fullName evidence="7">Calx-beta domain-containing protein</fullName>
    </recommendedName>
</protein>
<evidence type="ECO:0000256" key="6">
    <source>
        <dbReference type="SAM" id="SignalP"/>
    </source>
</evidence>
<keyword evidence="2" id="KW-0677">Repeat</keyword>
<evidence type="ECO:0000256" key="2">
    <source>
        <dbReference type="ARBA" id="ARBA00022737"/>
    </source>
</evidence>
<dbReference type="AlphaFoldDB" id="A0A852T1G5"/>
<dbReference type="GO" id="GO:0016020">
    <property type="term" value="C:membrane"/>
    <property type="evidence" value="ECO:0007669"/>
    <property type="project" value="InterPro"/>
</dbReference>
<evidence type="ECO:0000313" key="8">
    <source>
        <dbReference type="EMBL" id="NYD74755.1"/>
    </source>
</evidence>